<dbReference type="GO" id="GO:0000287">
    <property type="term" value="F:magnesium ion binding"/>
    <property type="evidence" value="ECO:0007669"/>
    <property type="project" value="InterPro"/>
</dbReference>
<dbReference type="InterPro" id="IPR008181">
    <property type="entry name" value="dUTPase"/>
</dbReference>
<keyword evidence="4" id="KW-0546">Nucleotide metabolism</keyword>
<evidence type="ECO:0000259" key="6">
    <source>
        <dbReference type="Pfam" id="PF00692"/>
    </source>
</evidence>
<dbReference type="InterPro" id="IPR033704">
    <property type="entry name" value="dUTPase_trimeric"/>
</dbReference>
<dbReference type="AlphaFoldDB" id="A0A9X6UCR5"/>
<keyword evidence="3" id="KW-0378">Hydrolase</keyword>
<dbReference type="GO" id="GO:0004170">
    <property type="term" value="F:dUTP diphosphatase activity"/>
    <property type="evidence" value="ECO:0007669"/>
    <property type="project" value="UniProtKB-EC"/>
</dbReference>
<organism evidence="7 8">
    <name type="scientific">Bacillus cereus</name>
    <dbReference type="NCBI Taxonomy" id="1396"/>
    <lineage>
        <taxon>Bacteria</taxon>
        <taxon>Bacillati</taxon>
        <taxon>Bacillota</taxon>
        <taxon>Bacilli</taxon>
        <taxon>Bacillales</taxon>
        <taxon>Bacillaceae</taxon>
        <taxon>Bacillus</taxon>
        <taxon>Bacillus cereus group</taxon>
    </lineage>
</organism>
<comment type="caution">
    <text evidence="7">The sequence shown here is derived from an EMBL/GenBank/DDBJ whole genome shotgun (WGS) entry which is preliminary data.</text>
</comment>
<evidence type="ECO:0000313" key="8">
    <source>
        <dbReference type="Proteomes" id="UP000220691"/>
    </source>
</evidence>
<evidence type="ECO:0000256" key="4">
    <source>
        <dbReference type="ARBA" id="ARBA00023080"/>
    </source>
</evidence>
<evidence type="ECO:0000256" key="5">
    <source>
        <dbReference type="ARBA" id="ARBA00047686"/>
    </source>
</evidence>
<sequence>MKIRGFEVAKGFEDKGINLPERQTANSAGYDFEASEDVVIEPLWKNLWNLFRKYTYGQDTNEKILKPTLVPTGVKSYMLENESLDLYNRSSNPLKRFLLLGNGVGLIDSDYYNNPDNDGHIMFQFINFGFFPQTIKKGERIGQGVFRPFLKADGDKATGTRTGGHGSTKK</sequence>
<dbReference type="EMBL" id="NUAN01000071">
    <property type="protein sequence ID" value="PEN97913.1"/>
    <property type="molecule type" value="Genomic_DNA"/>
</dbReference>
<dbReference type="Gene3D" id="2.70.40.10">
    <property type="match status" value="1"/>
</dbReference>
<gene>
    <name evidence="7" type="ORF">CN553_12735</name>
</gene>
<dbReference type="CDD" id="cd07557">
    <property type="entry name" value="trimeric_dUTPase"/>
    <property type="match status" value="1"/>
</dbReference>
<evidence type="ECO:0000256" key="2">
    <source>
        <dbReference type="ARBA" id="ARBA00012379"/>
    </source>
</evidence>
<evidence type="ECO:0000256" key="1">
    <source>
        <dbReference type="ARBA" id="ARBA00006581"/>
    </source>
</evidence>
<comment type="catalytic activity">
    <reaction evidence="5">
        <text>dUTP + H2O = dUMP + diphosphate + H(+)</text>
        <dbReference type="Rhea" id="RHEA:10248"/>
        <dbReference type="ChEBI" id="CHEBI:15377"/>
        <dbReference type="ChEBI" id="CHEBI:15378"/>
        <dbReference type="ChEBI" id="CHEBI:33019"/>
        <dbReference type="ChEBI" id="CHEBI:61555"/>
        <dbReference type="ChEBI" id="CHEBI:246422"/>
        <dbReference type="EC" id="3.6.1.23"/>
    </reaction>
</comment>
<dbReference type="EC" id="3.6.1.23" evidence="2"/>
<dbReference type="PANTHER" id="PTHR11241:SF0">
    <property type="entry name" value="DEOXYURIDINE 5'-TRIPHOSPHATE NUCLEOTIDOHYDROLASE"/>
    <property type="match status" value="1"/>
</dbReference>
<dbReference type="InterPro" id="IPR029054">
    <property type="entry name" value="dUTPase-like"/>
</dbReference>
<proteinExistence type="inferred from homology"/>
<evidence type="ECO:0000313" key="7">
    <source>
        <dbReference type="EMBL" id="PEN97913.1"/>
    </source>
</evidence>
<accession>A0A9X6UCR5</accession>
<dbReference type="InterPro" id="IPR036157">
    <property type="entry name" value="dUTPase-like_sf"/>
</dbReference>
<dbReference type="GO" id="GO:0006226">
    <property type="term" value="P:dUMP biosynthetic process"/>
    <property type="evidence" value="ECO:0007669"/>
    <property type="project" value="InterPro"/>
</dbReference>
<dbReference type="GO" id="GO:0046081">
    <property type="term" value="P:dUTP catabolic process"/>
    <property type="evidence" value="ECO:0007669"/>
    <property type="project" value="InterPro"/>
</dbReference>
<comment type="similarity">
    <text evidence="1">Belongs to the dUTPase family.</text>
</comment>
<feature type="domain" description="dUTPase-like" evidence="6">
    <location>
        <begin position="66"/>
        <end position="151"/>
    </location>
</feature>
<evidence type="ECO:0000256" key="3">
    <source>
        <dbReference type="ARBA" id="ARBA00022801"/>
    </source>
</evidence>
<dbReference type="PANTHER" id="PTHR11241">
    <property type="entry name" value="DEOXYURIDINE 5'-TRIPHOSPHATE NUCLEOTIDOHYDROLASE"/>
    <property type="match status" value="1"/>
</dbReference>
<dbReference type="SUPFAM" id="SSF51283">
    <property type="entry name" value="dUTPase-like"/>
    <property type="match status" value="1"/>
</dbReference>
<dbReference type="Proteomes" id="UP000220691">
    <property type="component" value="Unassembled WGS sequence"/>
</dbReference>
<name>A0A9X6UCR5_BACCE</name>
<dbReference type="Pfam" id="PF00692">
    <property type="entry name" value="dUTPase"/>
    <property type="match status" value="1"/>
</dbReference>
<protein>
    <recommendedName>
        <fullName evidence="2">dUTP diphosphatase</fullName>
        <ecNumber evidence="2">3.6.1.23</ecNumber>
    </recommendedName>
</protein>
<reference evidence="7 8" key="1">
    <citation type="submission" date="2017-09" db="EMBL/GenBank/DDBJ databases">
        <title>Large-scale bioinformatics analysis of Bacillus genomes uncovers conserved roles of natural products in bacterial physiology.</title>
        <authorList>
            <consortium name="Agbiome Team Llc"/>
            <person name="Bleich R.M."/>
            <person name="Kirk G.J."/>
            <person name="Santa Maria K.C."/>
            <person name="Allen S.E."/>
            <person name="Farag S."/>
            <person name="Shank E.A."/>
            <person name="Bowers A."/>
        </authorList>
    </citation>
    <scope>NUCLEOTIDE SEQUENCE [LARGE SCALE GENOMIC DNA]</scope>
    <source>
        <strain evidence="7 8">AFS027647</strain>
    </source>
</reference>